<evidence type="ECO:0000256" key="14">
    <source>
        <dbReference type="SAM" id="Phobius"/>
    </source>
</evidence>
<evidence type="ECO:0000256" key="10">
    <source>
        <dbReference type="ARBA" id="ARBA00022840"/>
    </source>
</evidence>
<dbReference type="GO" id="GO:0016301">
    <property type="term" value="F:kinase activity"/>
    <property type="evidence" value="ECO:0007669"/>
    <property type="project" value="UniProtKB-KW"/>
</dbReference>
<keyword evidence="5" id="KW-0597">Phosphoprotein</keyword>
<dbReference type="InterPro" id="IPR003661">
    <property type="entry name" value="HisK_dim/P_dom"/>
</dbReference>
<dbReference type="EC" id="2.7.13.3" evidence="3"/>
<organism evidence="16 17">
    <name type="scientific">Halobacillus salinarum</name>
    <dbReference type="NCBI Taxonomy" id="2932257"/>
    <lineage>
        <taxon>Bacteria</taxon>
        <taxon>Bacillati</taxon>
        <taxon>Bacillota</taxon>
        <taxon>Bacilli</taxon>
        <taxon>Bacillales</taxon>
        <taxon>Bacillaceae</taxon>
        <taxon>Halobacillus</taxon>
    </lineage>
</organism>
<dbReference type="InterPro" id="IPR005467">
    <property type="entry name" value="His_kinase_dom"/>
</dbReference>
<comment type="catalytic activity">
    <reaction evidence="1">
        <text>ATP + protein L-histidine = ADP + protein N-phospho-L-histidine.</text>
        <dbReference type="EC" id="2.7.13.3"/>
    </reaction>
</comment>
<evidence type="ECO:0000259" key="15">
    <source>
        <dbReference type="PROSITE" id="PS50109"/>
    </source>
</evidence>
<dbReference type="Pfam" id="PF02518">
    <property type="entry name" value="HATPase_c"/>
    <property type="match status" value="1"/>
</dbReference>
<dbReference type="PANTHER" id="PTHR45453:SF2">
    <property type="entry name" value="HISTIDINE KINASE"/>
    <property type="match status" value="1"/>
</dbReference>
<dbReference type="SMART" id="SM00387">
    <property type="entry name" value="HATPase_c"/>
    <property type="match status" value="1"/>
</dbReference>
<evidence type="ECO:0000256" key="11">
    <source>
        <dbReference type="ARBA" id="ARBA00022989"/>
    </source>
</evidence>
<keyword evidence="4" id="KW-1003">Cell membrane</keyword>
<evidence type="ECO:0000313" key="16">
    <source>
        <dbReference type="EMBL" id="UOQ45943.1"/>
    </source>
</evidence>
<dbReference type="CDD" id="cd00082">
    <property type="entry name" value="HisKA"/>
    <property type="match status" value="1"/>
</dbReference>
<gene>
    <name evidence="16" type="ORF">MUN89_08485</name>
</gene>
<feature type="domain" description="Histidine kinase" evidence="15">
    <location>
        <begin position="121"/>
        <end position="326"/>
    </location>
</feature>
<proteinExistence type="predicted"/>
<dbReference type="PROSITE" id="PS50109">
    <property type="entry name" value="HIS_KIN"/>
    <property type="match status" value="1"/>
</dbReference>
<dbReference type="Gene3D" id="3.30.565.10">
    <property type="entry name" value="Histidine kinase-like ATPase, C-terminal domain"/>
    <property type="match status" value="1"/>
</dbReference>
<dbReference type="InterPro" id="IPR003594">
    <property type="entry name" value="HATPase_dom"/>
</dbReference>
<name>A0ABY4EP63_9BACI</name>
<dbReference type="InterPro" id="IPR036097">
    <property type="entry name" value="HisK_dim/P_sf"/>
</dbReference>
<keyword evidence="11 14" id="KW-1133">Transmembrane helix</keyword>
<evidence type="ECO:0000256" key="3">
    <source>
        <dbReference type="ARBA" id="ARBA00012438"/>
    </source>
</evidence>
<evidence type="ECO:0000256" key="2">
    <source>
        <dbReference type="ARBA" id="ARBA00004651"/>
    </source>
</evidence>
<keyword evidence="17" id="KW-1185">Reference proteome</keyword>
<reference evidence="16 17" key="1">
    <citation type="submission" date="2022-04" db="EMBL/GenBank/DDBJ databases">
        <title>Halobacillus sp. isolated from saltern.</title>
        <authorList>
            <person name="Won M."/>
            <person name="Lee C.-M."/>
            <person name="Woen H.-Y."/>
            <person name="Kwon S.-W."/>
        </authorList>
    </citation>
    <scope>NUCLEOTIDE SEQUENCE [LARGE SCALE GENOMIC DNA]</scope>
    <source>
        <strain evidence="16 17">SSBR10-3</strain>
    </source>
</reference>
<dbReference type="InterPro" id="IPR050351">
    <property type="entry name" value="BphY/WalK/GraS-like"/>
</dbReference>
<keyword evidence="13 14" id="KW-0472">Membrane</keyword>
<evidence type="ECO:0000256" key="8">
    <source>
        <dbReference type="ARBA" id="ARBA00022741"/>
    </source>
</evidence>
<dbReference type="SUPFAM" id="SSF55874">
    <property type="entry name" value="ATPase domain of HSP90 chaperone/DNA topoisomerase II/histidine kinase"/>
    <property type="match status" value="1"/>
</dbReference>
<evidence type="ECO:0000256" key="5">
    <source>
        <dbReference type="ARBA" id="ARBA00022553"/>
    </source>
</evidence>
<evidence type="ECO:0000256" key="1">
    <source>
        <dbReference type="ARBA" id="ARBA00000085"/>
    </source>
</evidence>
<dbReference type="PRINTS" id="PR00344">
    <property type="entry name" value="BCTRLSENSOR"/>
</dbReference>
<keyword evidence="10" id="KW-0067">ATP-binding</keyword>
<protein>
    <recommendedName>
        <fullName evidence="3">histidine kinase</fullName>
        <ecNumber evidence="3">2.7.13.3</ecNumber>
    </recommendedName>
</protein>
<evidence type="ECO:0000256" key="7">
    <source>
        <dbReference type="ARBA" id="ARBA00022692"/>
    </source>
</evidence>
<dbReference type="InterPro" id="IPR004358">
    <property type="entry name" value="Sig_transdc_His_kin-like_C"/>
</dbReference>
<evidence type="ECO:0000256" key="4">
    <source>
        <dbReference type="ARBA" id="ARBA00022475"/>
    </source>
</evidence>
<evidence type="ECO:0000313" key="17">
    <source>
        <dbReference type="Proteomes" id="UP000831787"/>
    </source>
</evidence>
<evidence type="ECO:0000256" key="9">
    <source>
        <dbReference type="ARBA" id="ARBA00022777"/>
    </source>
</evidence>
<dbReference type="PANTHER" id="PTHR45453">
    <property type="entry name" value="PHOSPHATE REGULON SENSOR PROTEIN PHOR"/>
    <property type="match status" value="1"/>
</dbReference>
<dbReference type="EMBL" id="CP095073">
    <property type="protein sequence ID" value="UOQ45943.1"/>
    <property type="molecule type" value="Genomic_DNA"/>
</dbReference>
<evidence type="ECO:0000256" key="12">
    <source>
        <dbReference type="ARBA" id="ARBA00023012"/>
    </source>
</evidence>
<evidence type="ECO:0000256" key="6">
    <source>
        <dbReference type="ARBA" id="ARBA00022679"/>
    </source>
</evidence>
<evidence type="ECO:0000256" key="13">
    <source>
        <dbReference type="ARBA" id="ARBA00023136"/>
    </source>
</evidence>
<dbReference type="InterPro" id="IPR036890">
    <property type="entry name" value="HATPase_C_sf"/>
</dbReference>
<dbReference type="SUPFAM" id="SSF47384">
    <property type="entry name" value="Homodimeric domain of signal transducing histidine kinase"/>
    <property type="match status" value="1"/>
</dbReference>
<dbReference type="RefSeq" id="WP_244712892.1">
    <property type="nucleotide sequence ID" value="NZ_CP095073.1"/>
</dbReference>
<keyword evidence="7 14" id="KW-0812">Transmembrane</keyword>
<keyword evidence="6" id="KW-0808">Transferase</keyword>
<feature type="transmembrane region" description="Helical" evidence="14">
    <location>
        <begin position="35"/>
        <end position="55"/>
    </location>
</feature>
<keyword evidence="9 16" id="KW-0418">Kinase</keyword>
<keyword evidence="8" id="KW-0547">Nucleotide-binding</keyword>
<comment type="subcellular location">
    <subcellularLocation>
        <location evidence="2">Cell membrane</location>
        <topology evidence="2">Multi-pass membrane protein</topology>
    </subcellularLocation>
</comment>
<sequence>MIWKFLIERSSWILLFVCIQALYLLIALIDPSISFRSLLYAAFLSLLLFIFFLILRYSKETKFYKQLEERESNFDLTTIPEHSSPFESLIEESMILQIEELKQQASNNKRTMEEAKDELLSWIHEVKTPLTAMHLMIERMEDQKTKEQLTYEWLRIHLLLDRQLHQERMPVITNDLYIEKVDLQTLAAEEITPLRSWCRQKGIGFDLHLESREVLSDAKWLAFILRQLLTNAVKYSTQNDIQINSYEEDGKIHLNIRDKGRGIYPQDLPRIFEKGFTSTAQHQDNASTGMGLYLTKKIADLLLIAITVSSTPGKGTSFLLTFPKQNEFVKIRGM</sequence>
<feature type="transmembrane region" description="Helical" evidence="14">
    <location>
        <begin position="12"/>
        <end position="29"/>
    </location>
</feature>
<dbReference type="Proteomes" id="UP000831787">
    <property type="component" value="Chromosome"/>
</dbReference>
<accession>A0ABY4EP63</accession>
<keyword evidence="12" id="KW-0902">Two-component regulatory system</keyword>